<dbReference type="InterPro" id="IPR004360">
    <property type="entry name" value="Glyas_Fos-R_dOase_dom"/>
</dbReference>
<dbReference type="SUPFAM" id="SSF54593">
    <property type="entry name" value="Glyoxalase/Bleomycin resistance protein/Dihydroxybiphenyl dioxygenase"/>
    <property type="match status" value="1"/>
</dbReference>
<organism evidence="6 7">
    <name type="scientific">Archangium gephyra</name>
    <dbReference type="NCBI Taxonomy" id="48"/>
    <lineage>
        <taxon>Bacteria</taxon>
        <taxon>Pseudomonadati</taxon>
        <taxon>Myxococcota</taxon>
        <taxon>Myxococcia</taxon>
        <taxon>Myxococcales</taxon>
        <taxon>Cystobacterineae</taxon>
        <taxon>Archangiaceae</taxon>
        <taxon>Archangium</taxon>
    </lineage>
</organism>
<dbReference type="Pfam" id="PF12833">
    <property type="entry name" value="HTH_18"/>
    <property type="match status" value="1"/>
</dbReference>
<dbReference type="InterPro" id="IPR046532">
    <property type="entry name" value="DUF6597"/>
</dbReference>
<comment type="caution">
    <text evidence="6">The sequence shown here is derived from an EMBL/GenBank/DDBJ whole genome shotgun (WGS) entry which is preliminary data.</text>
</comment>
<dbReference type="AlphaFoldDB" id="A0A2W5SVY3"/>
<gene>
    <name evidence="6" type="ORF">DI536_29165</name>
</gene>
<dbReference type="GO" id="GO:0003700">
    <property type="term" value="F:DNA-binding transcription factor activity"/>
    <property type="evidence" value="ECO:0007669"/>
    <property type="project" value="InterPro"/>
</dbReference>
<dbReference type="EMBL" id="QFQP01000035">
    <property type="protein sequence ID" value="PZR06942.1"/>
    <property type="molecule type" value="Genomic_DNA"/>
</dbReference>
<dbReference type="Pfam" id="PF20240">
    <property type="entry name" value="DUF6597"/>
    <property type="match status" value="1"/>
</dbReference>
<dbReference type="InterPro" id="IPR037523">
    <property type="entry name" value="VOC_core"/>
</dbReference>
<dbReference type="Proteomes" id="UP000249061">
    <property type="component" value="Unassembled WGS sequence"/>
</dbReference>
<feature type="domain" description="VOC" evidence="5">
    <location>
        <begin position="242"/>
        <end position="363"/>
    </location>
</feature>
<dbReference type="InterPro" id="IPR009057">
    <property type="entry name" value="Homeodomain-like_sf"/>
</dbReference>
<dbReference type="GO" id="GO:0043565">
    <property type="term" value="F:sequence-specific DNA binding"/>
    <property type="evidence" value="ECO:0007669"/>
    <property type="project" value="InterPro"/>
</dbReference>
<dbReference type="InterPro" id="IPR050204">
    <property type="entry name" value="AraC_XylS_family_regulators"/>
</dbReference>
<feature type="domain" description="HTH araC/xylS-type" evidence="4">
    <location>
        <begin position="141"/>
        <end position="224"/>
    </location>
</feature>
<evidence type="ECO:0000313" key="7">
    <source>
        <dbReference type="Proteomes" id="UP000249061"/>
    </source>
</evidence>
<dbReference type="PANTHER" id="PTHR46796:SF15">
    <property type="entry name" value="BLL1074 PROTEIN"/>
    <property type="match status" value="1"/>
</dbReference>
<dbReference type="Gene3D" id="1.10.10.60">
    <property type="entry name" value="Homeodomain-like"/>
    <property type="match status" value="1"/>
</dbReference>
<dbReference type="InterPro" id="IPR029068">
    <property type="entry name" value="Glyas_Bleomycin-R_OHBP_Dase"/>
</dbReference>
<proteinExistence type="predicted"/>
<dbReference type="SMART" id="SM00342">
    <property type="entry name" value="HTH_ARAC"/>
    <property type="match status" value="1"/>
</dbReference>
<evidence type="ECO:0000256" key="2">
    <source>
        <dbReference type="ARBA" id="ARBA00023125"/>
    </source>
</evidence>
<evidence type="ECO:0000259" key="5">
    <source>
        <dbReference type="PROSITE" id="PS51819"/>
    </source>
</evidence>
<dbReference type="PANTHER" id="PTHR46796">
    <property type="entry name" value="HTH-TYPE TRANSCRIPTIONAL ACTIVATOR RHAS-RELATED"/>
    <property type="match status" value="1"/>
</dbReference>
<evidence type="ECO:0000259" key="4">
    <source>
        <dbReference type="PROSITE" id="PS01124"/>
    </source>
</evidence>
<dbReference type="PROSITE" id="PS51819">
    <property type="entry name" value="VOC"/>
    <property type="match status" value="1"/>
</dbReference>
<keyword evidence="2" id="KW-0238">DNA-binding</keyword>
<dbReference type="SUPFAM" id="SSF46689">
    <property type="entry name" value="Homeodomain-like"/>
    <property type="match status" value="2"/>
</dbReference>
<keyword evidence="3" id="KW-0804">Transcription</keyword>
<dbReference type="InterPro" id="IPR018060">
    <property type="entry name" value="HTH_AraC"/>
</dbReference>
<evidence type="ECO:0000256" key="1">
    <source>
        <dbReference type="ARBA" id="ARBA00023015"/>
    </source>
</evidence>
<name>A0A2W5SVY3_9BACT</name>
<sequence length="363" mass="39796">MPYLEVVPGRGLRSSVDRFWRLESTASRAQRVLPDGCVDILVDLRTGRGRVVGAMTKPRVTPGAAASYLSVRFKPGAASRFLGVPLHELTDQIIALRDLGRFDELERARSVDELSRALLRRAEERSPRIEHAVRLLSAGHTTAAVAGSLGWSRQHLRRVFEAHVGLSPRQFACVARMQHTLISLQGSDQPLADVAAALGYADQSHLARELRLLVGVTATEVRADAGSILPIHSLYGPAGQGRMKAITANLIVDSIEQCLPFYEQKLGFERVTEVPEGDTLGFVILKRGGTQVMLQSVASVARDVPPMAKASRATLYIDVDNLEVIKKQLADWPRAIPDRTTFYGAHEVIVQDPAGNFVFFAQH</sequence>
<accession>A0A2W5SVY3</accession>
<evidence type="ECO:0000313" key="6">
    <source>
        <dbReference type="EMBL" id="PZR06942.1"/>
    </source>
</evidence>
<evidence type="ECO:0000256" key="3">
    <source>
        <dbReference type="ARBA" id="ARBA00023163"/>
    </source>
</evidence>
<reference evidence="6 7" key="1">
    <citation type="submission" date="2017-08" db="EMBL/GenBank/DDBJ databases">
        <title>Infants hospitalized years apart are colonized by the same room-sourced microbial strains.</title>
        <authorList>
            <person name="Brooks B."/>
            <person name="Olm M.R."/>
            <person name="Firek B.A."/>
            <person name="Baker R."/>
            <person name="Thomas B.C."/>
            <person name="Morowitz M.J."/>
            <person name="Banfield J.F."/>
        </authorList>
    </citation>
    <scope>NUCLEOTIDE SEQUENCE [LARGE SCALE GENOMIC DNA]</scope>
    <source>
        <strain evidence="6">S2_003_000_R2_14</strain>
    </source>
</reference>
<dbReference type="Pfam" id="PF00903">
    <property type="entry name" value="Glyoxalase"/>
    <property type="match status" value="1"/>
</dbReference>
<dbReference type="Gene3D" id="3.10.180.10">
    <property type="entry name" value="2,3-Dihydroxybiphenyl 1,2-Dioxygenase, domain 1"/>
    <property type="match status" value="1"/>
</dbReference>
<evidence type="ECO:0008006" key="8">
    <source>
        <dbReference type="Google" id="ProtNLM"/>
    </source>
</evidence>
<protein>
    <recommendedName>
        <fullName evidence="8">HTH araC/xylS-type domain-containing protein</fullName>
    </recommendedName>
</protein>
<dbReference type="PROSITE" id="PS01124">
    <property type="entry name" value="HTH_ARAC_FAMILY_2"/>
    <property type="match status" value="1"/>
</dbReference>
<keyword evidence="1" id="KW-0805">Transcription regulation</keyword>